<dbReference type="InterPro" id="IPR002068">
    <property type="entry name" value="A-crystallin/Hsp20_dom"/>
</dbReference>
<proteinExistence type="inferred from homology"/>
<accession>A0A8C2S7Y3</accession>
<dbReference type="GO" id="GO:0042026">
    <property type="term" value="P:protein refolding"/>
    <property type="evidence" value="ECO:0007669"/>
    <property type="project" value="TreeGrafter"/>
</dbReference>
<dbReference type="PANTHER" id="PTHR45640">
    <property type="entry name" value="HEAT SHOCK PROTEIN HSP-12.2-RELATED"/>
    <property type="match status" value="1"/>
</dbReference>
<reference evidence="7" key="2">
    <citation type="submission" date="2025-08" db="UniProtKB">
        <authorList>
            <consortium name="Ensembl"/>
        </authorList>
    </citation>
    <scope>IDENTIFICATION</scope>
</reference>
<dbReference type="GO" id="GO:0009408">
    <property type="term" value="P:response to heat"/>
    <property type="evidence" value="ECO:0007669"/>
    <property type="project" value="TreeGrafter"/>
</dbReference>
<dbReference type="GO" id="GO:0005737">
    <property type="term" value="C:cytoplasm"/>
    <property type="evidence" value="ECO:0007669"/>
    <property type="project" value="UniProtKB-SubCell"/>
</dbReference>
<dbReference type="GO" id="GO:0051082">
    <property type="term" value="F:unfolded protein binding"/>
    <property type="evidence" value="ECO:0007669"/>
    <property type="project" value="TreeGrafter"/>
</dbReference>
<dbReference type="PRINTS" id="PR00299">
    <property type="entry name" value="ACRYSTALLIN"/>
</dbReference>
<evidence type="ECO:0000313" key="7">
    <source>
        <dbReference type="Ensembl" id="ENSCHIP00010039494.1"/>
    </source>
</evidence>
<evidence type="ECO:0000256" key="4">
    <source>
        <dbReference type="PROSITE-ProRule" id="PRU00285"/>
    </source>
</evidence>
<evidence type="ECO:0000259" key="6">
    <source>
        <dbReference type="PROSITE" id="PS01031"/>
    </source>
</evidence>
<dbReference type="Ensembl" id="ENSCHIT00010055165.1">
    <property type="protein sequence ID" value="ENSCHIP00010039494.1"/>
    <property type="gene ID" value="ENSCHIG00010029109.1"/>
</dbReference>
<dbReference type="GO" id="GO:0005634">
    <property type="term" value="C:nucleus"/>
    <property type="evidence" value="ECO:0007669"/>
    <property type="project" value="UniProtKB-SubCell"/>
</dbReference>
<evidence type="ECO:0000256" key="5">
    <source>
        <dbReference type="RuleBase" id="RU003616"/>
    </source>
</evidence>
<dbReference type="Pfam" id="PF00011">
    <property type="entry name" value="HSP20"/>
    <property type="match status" value="1"/>
</dbReference>
<dbReference type="InterPro" id="IPR001436">
    <property type="entry name" value="Alpha-crystallin/sHSP_animal"/>
</dbReference>
<dbReference type="PROSITE" id="PS01031">
    <property type="entry name" value="SHSP"/>
    <property type="match status" value="1"/>
</dbReference>
<keyword evidence="3" id="KW-0963">Cytoplasm</keyword>
<dbReference type="GO" id="GO:0043066">
    <property type="term" value="P:negative regulation of apoptotic process"/>
    <property type="evidence" value="ECO:0007669"/>
    <property type="project" value="TreeGrafter"/>
</dbReference>
<dbReference type="Gene3D" id="2.60.40.790">
    <property type="match status" value="1"/>
</dbReference>
<evidence type="ECO:0000256" key="1">
    <source>
        <dbReference type="ARBA" id="ARBA00004123"/>
    </source>
</evidence>
<dbReference type="InterPro" id="IPR008978">
    <property type="entry name" value="HSP20-like_chaperone"/>
</dbReference>
<organism evidence="7">
    <name type="scientific">Capra hircus</name>
    <name type="common">Goat</name>
    <dbReference type="NCBI Taxonomy" id="9925"/>
    <lineage>
        <taxon>Eukaryota</taxon>
        <taxon>Metazoa</taxon>
        <taxon>Chordata</taxon>
        <taxon>Craniata</taxon>
        <taxon>Vertebrata</taxon>
        <taxon>Euteleostomi</taxon>
        <taxon>Mammalia</taxon>
        <taxon>Eutheria</taxon>
        <taxon>Laurasiatheria</taxon>
        <taxon>Artiodactyla</taxon>
        <taxon>Ruminantia</taxon>
        <taxon>Pecora</taxon>
        <taxon>Bovidae</taxon>
        <taxon>Caprinae</taxon>
        <taxon>Capra</taxon>
    </lineage>
</organism>
<reference evidence="7" key="1">
    <citation type="submission" date="2019-03" db="EMBL/GenBank/DDBJ databases">
        <title>Genome sequencing and reference-guided assembly of Black Bengal Goat (Capra hircus).</title>
        <authorList>
            <person name="Siddiki A.Z."/>
            <person name="Baten A."/>
            <person name="Billah M."/>
            <person name="Alam M.A.U."/>
            <person name="Shawrob K.S.M."/>
            <person name="Saha S."/>
            <person name="Chowdhury M."/>
            <person name="Rahman A.H."/>
            <person name="Stear M."/>
            <person name="Miah G."/>
            <person name="Das G.B."/>
            <person name="Hossain M.M."/>
            <person name="Kumkum M."/>
            <person name="Islam M.S."/>
            <person name="Mollah A.M."/>
            <person name="Ahsan A."/>
            <person name="Tusar F."/>
            <person name="Khan M.K.I."/>
        </authorList>
    </citation>
    <scope>NUCLEOTIDE SEQUENCE [LARGE SCALE GENOMIC DNA]</scope>
</reference>
<comment type="subcellular location">
    <subcellularLocation>
        <location evidence="2">Cytoplasm</location>
    </subcellularLocation>
    <subcellularLocation>
        <location evidence="1">Nucleus</location>
    </subcellularLocation>
</comment>
<evidence type="ECO:0000256" key="2">
    <source>
        <dbReference type="ARBA" id="ARBA00004496"/>
    </source>
</evidence>
<evidence type="ECO:0000256" key="3">
    <source>
        <dbReference type="ARBA" id="ARBA00022490"/>
    </source>
</evidence>
<comment type="similarity">
    <text evidence="4 5">Belongs to the small heat shock protein (HSP20) family.</text>
</comment>
<dbReference type="AlphaFoldDB" id="A0A8C2S7Y3"/>
<dbReference type="SUPFAM" id="SSF49764">
    <property type="entry name" value="HSP20-like chaperones"/>
    <property type="match status" value="1"/>
</dbReference>
<dbReference type="PANTHER" id="PTHR45640:SF7">
    <property type="entry name" value="HEAT SHOCK PROTEIN BETA-1"/>
    <property type="match status" value="1"/>
</dbReference>
<name>A0A8C2S7Y3_CAPHI</name>
<feature type="domain" description="SHSP" evidence="6">
    <location>
        <begin position="72"/>
        <end position="181"/>
    </location>
</feature>
<protein>
    <recommendedName>
        <fullName evidence="6">SHSP domain-containing protein</fullName>
    </recommendedName>
</protein>
<sequence length="298" mass="33271">MAERRVPFSLLRGPSWDPFRDWYPAHSRLFDQAFGLPRLPEEWSQWLSHSGWPGYVRPLPAAAIEGPAYSRALSRQLSSGVSEIQQTADRWRVSLDVNHFAPEELTVKTKDGVVEITGKHEERQDEHGYISRCFTRKYTLPPGVDPTQAPSPWIQTVFPIPSPTHLTPIIPAGGQGSLPSGSVCQAQSTLVANGGSAVRVGWPRTRVGEKGVGSEAKVLVPGEDERVSLEKTNRFYFQSWRLSLSWGPRKSAPLCQFWSNIYLCYLGVHSTVYTTHSQACFHFFPGFSEAQCVSKSGR</sequence>